<evidence type="ECO:0000313" key="1">
    <source>
        <dbReference type="EMBL" id="SCM72695.1"/>
    </source>
</evidence>
<gene>
    <name evidence="1" type="ORF">KL86DES1_20782</name>
</gene>
<dbReference type="AlphaFoldDB" id="A0A212L592"/>
<reference evidence="1" key="1">
    <citation type="submission" date="2016-08" db="EMBL/GenBank/DDBJ databases">
        <authorList>
            <person name="Seilhamer J.J."/>
        </authorList>
    </citation>
    <scope>NUCLEOTIDE SEQUENCE</scope>
    <source>
        <strain evidence="1">86-1</strain>
    </source>
</reference>
<sequence length="55" mass="6299">MCADMAVVHHGRPLCEIKNSLIVVLYTVSFGKKITYMFKNSTKNLFTYIIGQLFL</sequence>
<name>A0A212L592_9BACT</name>
<accession>A0A212L592</accession>
<organism evidence="1">
    <name type="scientific">uncultured Desulfovibrio sp</name>
    <dbReference type="NCBI Taxonomy" id="167968"/>
    <lineage>
        <taxon>Bacteria</taxon>
        <taxon>Pseudomonadati</taxon>
        <taxon>Thermodesulfobacteriota</taxon>
        <taxon>Desulfovibrionia</taxon>
        <taxon>Desulfovibrionales</taxon>
        <taxon>Desulfovibrionaceae</taxon>
        <taxon>Desulfovibrio</taxon>
        <taxon>environmental samples</taxon>
    </lineage>
</organism>
<protein>
    <submittedName>
        <fullName evidence="1">Uncharacterized protein</fullName>
    </submittedName>
</protein>
<proteinExistence type="predicted"/>
<dbReference type="EMBL" id="FMJC01000002">
    <property type="protein sequence ID" value="SCM72695.1"/>
    <property type="molecule type" value="Genomic_DNA"/>
</dbReference>